<dbReference type="InterPro" id="IPR036322">
    <property type="entry name" value="WD40_repeat_dom_sf"/>
</dbReference>
<evidence type="ECO:0000313" key="3">
    <source>
        <dbReference type="Proteomes" id="UP001165289"/>
    </source>
</evidence>
<organism evidence="2 3">
    <name type="scientific">Oopsacas minuta</name>
    <dbReference type="NCBI Taxonomy" id="111878"/>
    <lineage>
        <taxon>Eukaryota</taxon>
        <taxon>Metazoa</taxon>
        <taxon>Porifera</taxon>
        <taxon>Hexactinellida</taxon>
        <taxon>Hexasterophora</taxon>
        <taxon>Lyssacinosida</taxon>
        <taxon>Leucopsacidae</taxon>
        <taxon>Oopsacas</taxon>
    </lineage>
</organism>
<keyword evidence="3" id="KW-1185">Reference proteome</keyword>
<name>A0AAV7KKT8_9METZ</name>
<evidence type="ECO:0000256" key="1">
    <source>
        <dbReference type="PROSITE-ProRule" id="PRU00221"/>
    </source>
</evidence>
<dbReference type="EMBL" id="JAKMXF010000011">
    <property type="protein sequence ID" value="KAI6661605.1"/>
    <property type="molecule type" value="Genomic_DNA"/>
</dbReference>
<comment type="caution">
    <text evidence="2">The sequence shown here is derived from an EMBL/GenBank/DDBJ whole genome shotgun (WGS) entry which is preliminary data.</text>
</comment>
<accession>A0AAV7KKT8</accession>
<keyword evidence="1" id="KW-0853">WD repeat</keyword>
<dbReference type="SUPFAM" id="SSF50978">
    <property type="entry name" value="WD40 repeat-like"/>
    <property type="match status" value="2"/>
</dbReference>
<dbReference type="GO" id="GO:0016301">
    <property type="term" value="F:kinase activity"/>
    <property type="evidence" value="ECO:0007669"/>
    <property type="project" value="UniProtKB-KW"/>
</dbReference>
<dbReference type="PANTHER" id="PTHR45589">
    <property type="entry name" value="WD REPEAT DOMAIN 62, ISOFORM G"/>
    <property type="match status" value="1"/>
</dbReference>
<reference evidence="2 3" key="1">
    <citation type="journal article" date="2023" name="BMC Biol.">
        <title>The compact genome of the sponge Oopsacas minuta (Hexactinellida) is lacking key metazoan core genes.</title>
        <authorList>
            <person name="Santini S."/>
            <person name="Schenkelaars Q."/>
            <person name="Jourda C."/>
            <person name="Duchesne M."/>
            <person name="Belahbib H."/>
            <person name="Rocher C."/>
            <person name="Selva M."/>
            <person name="Riesgo A."/>
            <person name="Vervoort M."/>
            <person name="Leys S.P."/>
            <person name="Kodjabachian L."/>
            <person name="Le Bivic A."/>
            <person name="Borchiellini C."/>
            <person name="Claverie J.M."/>
            <person name="Renard E."/>
        </authorList>
    </citation>
    <scope>NUCLEOTIDE SEQUENCE [LARGE SCALE GENOMIC DNA]</scope>
    <source>
        <strain evidence="2">SPO-2</strain>
    </source>
</reference>
<dbReference type="Pfam" id="PF00400">
    <property type="entry name" value="WD40"/>
    <property type="match status" value="6"/>
</dbReference>
<proteinExistence type="predicted"/>
<dbReference type="SMART" id="SM00320">
    <property type="entry name" value="WD40"/>
    <property type="match status" value="11"/>
</dbReference>
<dbReference type="PANTHER" id="PTHR45589:SF1">
    <property type="entry name" value="WD REPEAT DOMAIN 62, ISOFORM G"/>
    <property type="match status" value="1"/>
</dbReference>
<keyword evidence="2" id="KW-0418">Kinase</keyword>
<dbReference type="InterPro" id="IPR015943">
    <property type="entry name" value="WD40/YVTN_repeat-like_dom_sf"/>
</dbReference>
<feature type="repeat" description="WD" evidence="1">
    <location>
        <begin position="716"/>
        <end position="749"/>
    </location>
</feature>
<dbReference type="AlphaFoldDB" id="A0AAV7KKT8"/>
<evidence type="ECO:0000313" key="2">
    <source>
        <dbReference type="EMBL" id="KAI6661605.1"/>
    </source>
</evidence>
<sequence length="1269" mass="140673">MSQKDPTKRVNKLNRPPSFISLVSSKENINTITNNNNNINTSNPVQIAPNLPTTNTTPQLHKVLGVTNPTVAAMCCSADGVLAYPAGCVVVLYDVKRDTQSYLMNATRKAIISLSWSPDGRYIVTGEQGHKPLVRVWEYSSLRELVSLPGHTHAIDYVKFHPDQNYVISVGAEHDKSVFVWCWRSQSKIGANNKTFKVNCMSVSEDGSFFVLVGLRTVRFCQFDAELSHRSRRVNSVVSRAAVLGAHQSLNYIAVCCSKAKFGATGIDRLTKTYVLSQRGIMLILNSDREVVSWFDTQIRQARCIAVIGNYFFCGGINALVRIFEIPCFQYVTCVPLAMSSETGDKDKLFLEENRYHPTALGLTIFQTQSMLISSYSNHSIYIWDIYNLLNARENGKKLIQDKPIRTFLFHSSQIWAAEVYPSNLKLPCLPPCFLTGSADGTVRIWKFSHTDDDSVTDANSAVSVNGFNCPELIHLLSPQDPPKEFQQDNMSGVKCIKVSPDGLYLGAGEKGGSIRVYDLLSMKQIYCFPVHSGEVLQVDFSPEIVNFPALMASSGKDRTIQIYTIDDNFTQLQSLSAHSGAITCMQFYLKDFKDEIPSLYLISCATDRSIKLFLFTISNMSFEMKHHIVNNTSIYGMDIDPVKRRIAVVGQDKHVRFYSLDELSTRSIGKLSGSGEEKGFSHLVFDPTGRYLVTTSVQKYVLLFDTYAKTFLSHVCGHSEMILSVRFSQDGRYFVSVGGDGCVFVWKLPNDVFQFIHKHILYKGTLEAQNIVENDCELLSTPKQGTSSEEDPMVSSTLAASEDTTNWVQTTISKLPPWAQRHLISNTDDQVAKRSLTPDSRCSKSMWGLPMPSGKWAQRAESMMNLTTPENLLNTAMIDASFSTLSTKSTYSVKGARTEGDGEESPISDNQPFTPYIQNNDEAPTFSPLCVVVGSNLKHRSTSLSVLYEQRKDDIASASMVPISKPSPIEECSDIENIDVSFAVSENPLIEDTSGVIGNEVLSVSQPLASVDSSLLASVTSTLCYSETESDNTPVGSPRLLTKLEHQISKSAVIERATSMQSLMSPNPVQNKKLFANPILTHPLSNASSLQQLANLSPSLSPAGESKLLQKFNQSKTQFSFSTDNIASVGIEGVLTRSFTRRGKKKLPNIPKSPMMLTVRATDLAKNTTQVRSETLGEKLRNTLNTFVSRTDGLTPELIAKAYPEYDAIVELSLRIVKGKIKYKEIYVNTDSIEGKDGQKIVIEEVGNKLTKLQEVVNELTNSFSVLK</sequence>
<dbReference type="PROSITE" id="PS50294">
    <property type="entry name" value="WD_REPEATS_REGION"/>
    <property type="match status" value="1"/>
</dbReference>
<dbReference type="Proteomes" id="UP001165289">
    <property type="component" value="Unassembled WGS sequence"/>
</dbReference>
<protein>
    <submittedName>
        <fullName evidence="2">Mitogen-activated protein kinase-binding protein 1 isoform X3</fullName>
    </submittedName>
</protein>
<dbReference type="Gene3D" id="2.130.10.10">
    <property type="entry name" value="YVTN repeat-like/Quinoprotein amine dehydrogenase"/>
    <property type="match status" value="4"/>
</dbReference>
<keyword evidence="2" id="KW-0808">Transferase</keyword>
<gene>
    <name evidence="2" type="ORF">LOD99_13478</name>
</gene>
<feature type="repeat" description="WD" evidence="1">
    <location>
        <begin position="434"/>
        <end position="449"/>
    </location>
</feature>
<dbReference type="InterPro" id="IPR052779">
    <property type="entry name" value="WDR62"/>
</dbReference>
<dbReference type="InterPro" id="IPR001680">
    <property type="entry name" value="WD40_rpt"/>
</dbReference>
<dbReference type="PROSITE" id="PS50082">
    <property type="entry name" value="WD_REPEATS_2"/>
    <property type="match status" value="2"/>
</dbReference>